<accession>A0AA86UZA8</accession>
<evidence type="ECO:0000313" key="2">
    <source>
        <dbReference type="EMBL" id="CAL6108062.1"/>
    </source>
</evidence>
<name>A0AA86UZA8_9EUKA</name>
<protein>
    <submittedName>
        <fullName evidence="2">Hypothetical_protein</fullName>
    </submittedName>
</protein>
<dbReference type="Proteomes" id="UP001642409">
    <property type="component" value="Unassembled WGS sequence"/>
</dbReference>
<dbReference type="EMBL" id="CAXDID020000645">
    <property type="protein sequence ID" value="CAL6108062.1"/>
    <property type="molecule type" value="Genomic_DNA"/>
</dbReference>
<evidence type="ECO:0000313" key="1">
    <source>
        <dbReference type="EMBL" id="CAI9970391.1"/>
    </source>
</evidence>
<dbReference type="EMBL" id="CATOUU010001072">
    <property type="protein sequence ID" value="CAI9970391.1"/>
    <property type="molecule type" value="Genomic_DNA"/>
</dbReference>
<keyword evidence="3" id="KW-1185">Reference proteome</keyword>
<gene>
    <name evidence="1" type="ORF">HINF_LOCUS58036</name>
    <name evidence="2" type="ORF">HINF_LOCUS74786</name>
</gene>
<organism evidence="1">
    <name type="scientific">Hexamita inflata</name>
    <dbReference type="NCBI Taxonomy" id="28002"/>
    <lineage>
        <taxon>Eukaryota</taxon>
        <taxon>Metamonada</taxon>
        <taxon>Diplomonadida</taxon>
        <taxon>Hexamitidae</taxon>
        <taxon>Hexamitinae</taxon>
        <taxon>Hexamita</taxon>
    </lineage>
</organism>
<reference evidence="2 3" key="2">
    <citation type="submission" date="2024-07" db="EMBL/GenBank/DDBJ databases">
        <authorList>
            <person name="Akdeniz Z."/>
        </authorList>
    </citation>
    <scope>NUCLEOTIDE SEQUENCE [LARGE SCALE GENOMIC DNA]</scope>
</reference>
<reference evidence="1" key="1">
    <citation type="submission" date="2023-06" db="EMBL/GenBank/DDBJ databases">
        <authorList>
            <person name="Kurt Z."/>
        </authorList>
    </citation>
    <scope>NUCLEOTIDE SEQUENCE</scope>
</reference>
<comment type="caution">
    <text evidence="1">The sequence shown here is derived from an EMBL/GenBank/DDBJ whole genome shotgun (WGS) entry which is preliminary data.</text>
</comment>
<proteinExistence type="predicted"/>
<sequence length="412" mass="43708">MNIISRPNCQLKVNSMLNILTPASESTDITDLLVNLSLTSSSGNIALITNINGILNISGYQVLGYYVSTGTVAMIGINLNSETANVNKLSFQPLMYYVGNGSSFLFGNAVTTIDKIVITNVAFIMGNSTNYLLQGSIAATYSNYYLFGGIIAQINCASLLSVNNVISDSYQTISSSYVRHSGFLVGYVYSKANSIIINNICLQQNMTSTTQVFNYFGLIGSNYGNTSMQNASIIFAAQVAAYSHCFGIIGIQWQSSLYAEVINLRTSISYSFSQGTCVGSIFGYLHSNTNNSIQNTTVFGGNISASGSSFVGGFCGFQDISSTVTIFNSSISITNISGSTNVAGFVGQCQILNIINSKILLVYLSCSSSVGIVSSNGGTFQISGSSSTQNYINGVKQSDCAILSNFWSAVGC</sequence>
<evidence type="ECO:0000313" key="3">
    <source>
        <dbReference type="Proteomes" id="UP001642409"/>
    </source>
</evidence>
<dbReference type="AlphaFoldDB" id="A0AA86UZA8"/>